<dbReference type="EMBL" id="LN997846">
    <property type="protein sequence ID" value="CUW35971.1"/>
    <property type="molecule type" value="Genomic_DNA"/>
</dbReference>
<dbReference type="FunFam" id="4.10.520.10:FF:000001">
    <property type="entry name" value="DNA-binding protein HU"/>
    <property type="match status" value="1"/>
</dbReference>
<dbReference type="SUPFAM" id="SSF47729">
    <property type="entry name" value="IHF-like DNA-binding proteins"/>
    <property type="match status" value="1"/>
</dbReference>
<evidence type="ECO:0000256" key="4">
    <source>
        <dbReference type="ARBA" id="ARBA00023125"/>
    </source>
</evidence>
<dbReference type="CDD" id="cd13831">
    <property type="entry name" value="HU"/>
    <property type="match status" value="1"/>
</dbReference>
<dbReference type="GO" id="GO:0005829">
    <property type="term" value="C:cytosol"/>
    <property type="evidence" value="ECO:0007669"/>
    <property type="project" value="TreeGrafter"/>
</dbReference>
<dbReference type="InterPro" id="IPR000119">
    <property type="entry name" value="Hist_DNA-bd"/>
</dbReference>
<proteinExistence type="inferred from homology"/>
<gene>
    <name evidence="6" type="ORF">ABR2091_2574</name>
    <name evidence="7" type="ORF">GSE42_12610</name>
</gene>
<dbReference type="GO" id="GO:0030261">
    <property type="term" value="P:chromosome condensation"/>
    <property type="evidence" value="ECO:0007669"/>
    <property type="project" value="UniProtKB-KW"/>
</dbReference>
<dbReference type="Pfam" id="PF00216">
    <property type="entry name" value="Bac_DNA_binding"/>
    <property type="match status" value="1"/>
</dbReference>
<organism evidence="7 9">
    <name type="scientific">Acinetobacter baumannii</name>
    <dbReference type="NCBI Taxonomy" id="470"/>
    <lineage>
        <taxon>Bacteria</taxon>
        <taxon>Pseudomonadati</taxon>
        <taxon>Pseudomonadota</taxon>
        <taxon>Gammaproteobacteria</taxon>
        <taxon>Moraxellales</taxon>
        <taxon>Moraxellaceae</taxon>
        <taxon>Acinetobacter</taxon>
        <taxon>Acinetobacter calcoaceticus/baumannii complex</taxon>
    </lineage>
</organism>
<dbReference type="GO" id="GO:1990178">
    <property type="term" value="C:HU-DNA complex"/>
    <property type="evidence" value="ECO:0007669"/>
    <property type="project" value="UniProtKB-ARBA"/>
</dbReference>
<dbReference type="PANTHER" id="PTHR33175">
    <property type="entry name" value="DNA-BINDING PROTEIN HU"/>
    <property type="match status" value="1"/>
</dbReference>
<comment type="function">
    <text evidence="1">Histone-like DNA-binding protein which is capable of wrapping DNA to stabilize it, and thus to prevent its denaturation under extreme environmental conditions.</text>
</comment>
<evidence type="ECO:0000256" key="5">
    <source>
        <dbReference type="RuleBase" id="RU003939"/>
    </source>
</evidence>
<dbReference type="Gene3D" id="4.10.520.10">
    <property type="entry name" value="IHF-like DNA-binding proteins"/>
    <property type="match status" value="1"/>
</dbReference>
<dbReference type="GO" id="GO:0006270">
    <property type="term" value="P:DNA replication initiation"/>
    <property type="evidence" value="ECO:0007669"/>
    <property type="project" value="UniProtKB-ARBA"/>
</dbReference>
<dbReference type="Proteomes" id="UP000066661">
    <property type="component" value="Chromosome I"/>
</dbReference>
<evidence type="ECO:0000256" key="1">
    <source>
        <dbReference type="ARBA" id="ARBA00003819"/>
    </source>
</evidence>
<dbReference type="RefSeq" id="WP_001043038.1">
    <property type="nucleotide sequence ID" value="NZ_AP031576.1"/>
</dbReference>
<dbReference type="Proteomes" id="UP000480763">
    <property type="component" value="Unassembled WGS sequence"/>
</dbReference>
<evidence type="ECO:0000313" key="6">
    <source>
        <dbReference type="EMBL" id="CUW35971.1"/>
    </source>
</evidence>
<dbReference type="OrthoDB" id="9799835at2"/>
<dbReference type="GO" id="GO:0006351">
    <property type="term" value="P:DNA-templated transcription"/>
    <property type="evidence" value="ECO:0007669"/>
    <property type="project" value="UniProtKB-ARBA"/>
</dbReference>
<dbReference type="GO" id="GO:0003677">
    <property type="term" value="F:DNA binding"/>
    <property type="evidence" value="ECO:0007669"/>
    <property type="project" value="UniProtKB-KW"/>
</dbReference>
<dbReference type="PANTHER" id="PTHR33175:SF3">
    <property type="entry name" value="DNA-BINDING PROTEIN HU-BETA"/>
    <property type="match status" value="1"/>
</dbReference>
<dbReference type="InterPro" id="IPR010992">
    <property type="entry name" value="IHF-like_DNA-bd_dom_sf"/>
</dbReference>
<evidence type="ECO:0000256" key="3">
    <source>
        <dbReference type="ARBA" id="ARBA00023067"/>
    </source>
</evidence>
<keyword evidence="3" id="KW-0226">DNA condensation</keyword>
<dbReference type="InterPro" id="IPR020816">
    <property type="entry name" value="Histone-like_DNA-bd_CS"/>
</dbReference>
<evidence type="ECO:0000313" key="7">
    <source>
        <dbReference type="EMBL" id="MYM78767.1"/>
    </source>
</evidence>
<reference evidence="6 8" key="1">
    <citation type="submission" date="2015-12" db="EMBL/GenBank/DDBJ databases">
        <authorList>
            <person name="Wibberg D."/>
        </authorList>
    </citation>
    <scope>NUCLEOTIDE SEQUENCE [LARGE SCALE GENOMIC DNA]</scope>
    <source>
        <strain evidence="6">R2091</strain>
    </source>
</reference>
<sequence length="95" mass="9696">MNKSELIKHIASSASLTQAQATAALNAVESGISKALAAGDDVALIGFGTFSVKERAARTGRNPKTGEELQIAAAKVPSFKAGKALKEAVSNGNKN</sequence>
<reference evidence="7 9" key="2">
    <citation type="journal article" date="2017" name="Ann. Clin. Microbiol. Antimicrob.">
        <title>New eight genes identified at the clinical multidrug-resistant Acinetobacter baumannii DMS06669 strain in a Vietnam hospital.</title>
        <authorList>
            <person name="Si-Tuan N."/>
            <person name="Ngoc H.M."/>
            <person name="Hang P.T.T."/>
            <person name="Nguyen C."/>
            <person name="Van P.H."/>
            <person name="Huong N.T."/>
        </authorList>
    </citation>
    <scope>NUCLEOTIDE SEQUENCE [LARGE SCALE GENOMIC DNA]</scope>
    <source>
        <strain evidence="7 9">DMS06669</strain>
    </source>
</reference>
<protein>
    <submittedName>
        <fullName evidence="7">DNA-binding protein HU</fullName>
    </submittedName>
</protein>
<dbReference type="SMART" id="SM00411">
    <property type="entry name" value="BHL"/>
    <property type="match status" value="1"/>
</dbReference>
<evidence type="ECO:0000313" key="8">
    <source>
        <dbReference type="Proteomes" id="UP000066661"/>
    </source>
</evidence>
<dbReference type="AlphaFoldDB" id="A0A222A1P1"/>
<evidence type="ECO:0000313" key="9">
    <source>
        <dbReference type="Proteomes" id="UP000480763"/>
    </source>
</evidence>
<evidence type="ECO:0000256" key="2">
    <source>
        <dbReference type="ARBA" id="ARBA00010529"/>
    </source>
</evidence>
<reference evidence="7" key="3">
    <citation type="submission" date="2019-12" db="EMBL/GenBank/DDBJ databases">
        <authorList>
            <person name="Nguyen S.-T."/>
        </authorList>
    </citation>
    <scope>NUCLEOTIDE SEQUENCE</scope>
    <source>
        <strain evidence="7">DMS06669</strain>
    </source>
</reference>
<dbReference type="PRINTS" id="PR01727">
    <property type="entry name" value="DNABINDINGHU"/>
</dbReference>
<accession>A0A222A1P1</accession>
<comment type="similarity">
    <text evidence="2 5">Belongs to the bacterial histone-like protein family.</text>
</comment>
<dbReference type="EMBL" id="WWCH01000001">
    <property type="protein sequence ID" value="MYM78767.1"/>
    <property type="molecule type" value="Genomic_DNA"/>
</dbReference>
<dbReference type="GO" id="GO:0030527">
    <property type="term" value="F:structural constituent of chromatin"/>
    <property type="evidence" value="ECO:0007669"/>
    <property type="project" value="InterPro"/>
</dbReference>
<dbReference type="PROSITE" id="PS00045">
    <property type="entry name" value="HISTONE_LIKE"/>
    <property type="match status" value="1"/>
</dbReference>
<name>A0A222A1P1_ACIBA</name>
<dbReference type="GO" id="GO:0042802">
    <property type="term" value="F:identical protein binding"/>
    <property type="evidence" value="ECO:0007669"/>
    <property type="project" value="UniProtKB-ARBA"/>
</dbReference>
<dbReference type="GO" id="GO:1990103">
    <property type="term" value="C:DnaA-HU complex"/>
    <property type="evidence" value="ECO:0007669"/>
    <property type="project" value="UniProtKB-ARBA"/>
</dbReference>
<keyword evidence="4 7" id="KW-0238">DNA-binding</keyword>